<sequence>MTASINGSHFQTKSNGQAIGVGWGLWSNGSIASSVNFQATAIYEFQIQAYGSVASNVWPLMELRIDNKLIKNFTVNSKTANTYTILTGVSSGIHKISIAFTNDFLKPPQDRNLYINNLKIMTPTGIFPYQSVTIFGWGGLNFFGSGATCQGTGCRVVDEIVNVGGNNITINTVSTVTASTLNNGKSGFVSVLDNQENYKSVSLAMKYATKRGLKITLKPHVQIFSPELGYAVVPASIHQGSDYGFVPYEPKAFFDAVEHNLLMHAKIAKENGAWLMMVGTEFGGKLTGSYSGINYNSCSRWHSILNNIRKANSALKLTYSATFSHWDYLSSNEATRVCFWDALDYIGLNAYANMNNLPVGAKSIDFYNRMFNNGLKIDPSMTDSNAVLSSYFKLDNFMKTYNIKQWSPKYYIDFVADGINQWRKAKGLPEIKVILTEVGTPSTEAVYRFWGNYGDNAVIDFYGQAEGWDGYLKALRDDPRIEGINIWGLEPFHERSDTSNDTWLRDYDFNGKPAEKVICKWFSKNKAPLCKP</sequence>
<dbReference type="InterPro" id="IPR031768">
    <property type="entry name" value="CBM60_xylan-bd"/>
</dbReference>
<dbReference type="Gene3D" id="2.60.60.40">
    <property type="match status" value="1"/>
</dbReference>
<dbReference type="Proteomes" id="UP000192491">
    <property type="component" value="Unassembled WGS sequence"/>
</dbReference>
<dbReference type="InterPro" id="IPR055151">
    <property type="entry name" value="GH113"/>
</dbReference>
<organism evidence="2 3">
    <name type="scientific">Thiothrix lacustris</name>
    <dbReference type="NCBI Taxonomy" id="525917"/>
    <lineage>
        <taxon>Bacteria</taxon>
        <taxon>Pseudomonadati</taxon>
        <taxon>Pseudomonadota</taxon>
        <taxon>Gammaproteobacteria</taxon>
        <taxon>Thiotrichales</taxon>
        <taxon>Thiotrichaceae</taxon>
        <taxon>Thiothrix</taxon>
    </lineage>
</organism>
<protein>
    <recommendedName>
        <fullName evidence="1">Carbohydrate binding module xylan-binding domain-containing protein</fullName>
    </recommendedName>
</protein>
<dbReference type="Pfam" id="PF16841">
    <property type="entry name" value="CBM60"/>
    <property type="match status" value="1"/>
</dbReference>
<dbReference type="Pfam" id="PF22612">
    <property type="entry name" value="GH113"/>
    <property type="match status" value="1"/>
</dbReference>
<dbReference type="InterPro" id="IPR017853">
    <property type="entry name" value="GH"/>
</dbReference>
<evidence type="ECO:0000313" key="2">
    <source>
        <dbReference type="EMBL" id="OQX04351.1"/>
    </source>
</evidence>
<feature type="domain" description="Carbohydrate binding module xylan-binding" evidence="1">
    <location>
        <begin position="45"/>
        <end position="121"/>
    </location>
</feature>
<dbReference type="SUPFAM" id="SSF51445">
    <property type="entry name" value="(Trans)glycosidases"/>
    <property type="match status" value="1"/>
</dbReference>
<accession>A0A1Y1QFD8</accession>
<dbReference type="Gene3D" id="3.20.20.80">
    <property type="entry name" value="Glycosidases"/>
    <property type="match status" value="1"/>
</dbReference>
<dbReference type="AlphaFoldDB" id="A0A1Y1QFD8"/>
<evidence type="ECO:0000259" key="1">
    <source>
        <dbReference type="Pfam" id="PF16841"/>
    </source>
</evidence>
<reference evidence="2 3" key="1">
    <citation type="submission" date="2017-01" db="EMBL/GenBank/DDBJ databases">
        <title>Novel large sulfur bacteria in the metagenomes of groundwater-fed chemosynthetic microbial mats in the Lake Huron basin.</title>
        <authorList>
            <person name="Sharrar A.M."/>
            <person name="Flood B.E."/>
            <person name="Bailey J.V."/>
            <person name="Jones D.S."/>
            <person name="Biddanda B."/>
            <person name="Ruberg S.A."/>
            <person name="Marcus D.N."/>
            <person name="Dick G.J."/>
        </authorList>
    </citation>
    <scope>NUCLEOTIDE SEQUENCE [LARGE SCALE GENOMIC DNA]</scope>
    <source>
        <strain evidence="2">A8</strain>
    </source>
</reference>
<comment type="caution">
    <text evidence="2">The sequence shown here is derived from an EMBL/GenBank/DDBJ whole genome shotgun (WGS) entry which is preliminary data.</text>
</comment>
<gene>
    <name evidence="2" type="ORF">BWK73_36485</name>
</gene>
<dbReference type="EMBL" id="MTEJ01000344">
    <property type="protein sequence ID" value="OQX04351.1"/>
    <property type="molecule type" value="Genomic_DNA"/>
</dbReference>
<name>A0A1Y1QFD8_9GAMM</name>
<evidence type="ECO:0000313" key="3">
    <source>
        <dbReference type="Proteomes" id="UP000192491"/>
    </source>
</evidence>
<proteinExistence type="predicted"/>